<evidence type="ECO:0000256" key="8">
    <source>
        <dbReference type="SAM" id="MobiDB-lite"/>
    </source>
</evidence>
<dbReference type="PROSITE" id="PS51195">
    <property type="entry name" value="Q_MOTIF"/>
    <property type="match status" value="1"/>
</dbReference>
<keyword evidence="4 6" id="KW-0067">ATP-binding</keyword>
<protein>
    <recommendedName>
        <fullName evidence="7">ATP-dependent RNA helicase</fullName>
        <ecNumber evidence="7">3.6.4.13</ecNumber>
    </recommendedName>
</protein>
<name>A0ABM0MHT2_SACKO</name>
<dbReference type="PROSITE" id="PS51192">
    <property type="entry name" value="HELICASE_ATP_BIND_1"/>
    <property type="match status" value="1"/>
</dbReference>
<evidence type="ECO:0000256" key="6">
    <source>
        <dbReference type="RuleBase" id="RU000492"/>
    </source>
</evidence>
<accession>A0ABM0MHT2</accession>
<gene>
    <name evidence="12" type="primary">LOC100373822</name>
</gene>
<dbReference type="InterPro" id="IPR014014">
    <property type="entry name" value="RNA_helicase_DEAD_Q_motif"/>
</dbReference>
<feature type="short sequence motif" description="Q motif" evidence="5">
    <location>
        <begin position="161"/>
        <end position="189"/>
    </location>
</feature>
<dbReference type="InterPro" id="IPR027417">
    <property type="entry name" value="P-loop_NTPase"/>
</dbReference>
<dbReference type="Gene3D" id="3.40.50.300">
    <property type="entry name" value="P-loop containing nucleotide triphosphate hydrolases"/>
    <property type="match status" value="1"/>
</dbReference>
<dbReference type="EC" id="3.6.4.13" evidence="7"/>
<sequence>MATSTSKHGKLGNRFKKRKRGGMKDIMSNANWKTVDLGDMDLSQIDEAGEIVCFEELTDYTVLTTSGSKKQKIAKSPKKSEEKDKDTVKNTKTGGKKRKLKDDDDEPLKKKKKKTKKQIKKAKDVDQENKDNPKLNDIEEEEKTTDDETEDEEEWKKIDMSSWLNLLIPEPILHALADQKFTCPTPIQQQSLIPAIRDYKDIIGAAETGSGKTLAFGIPILHHILNIQEKEKRRKVKDLETGEDHQHQGCNDLLALVLTPTRELAIQVRNHLVKVAKYTGIHIAVVVGGMSKQKQERILKKKPQVVIATPGRLWELVQQGDTYLNSVSDVRYLVIDEADRMVERGHFAELTSIIDLINGSKKTHKRQTFVFSATLTMVHLGPKRKLMKGKFDMNKTQKLDDDMPVFPVELKYLAAVKERVKLTRKIDKMDHKFQKLKHQNDWFTRNAEELDIELDEDCLHDLGDSAEQKDHRKHLKSLRSNLNSMLKTTLFPKGFSAQYPTRGGQFTMPYKQVSSAVGKSATDAVDAVKQGTHGMKKTPLVRFPKGSKQKNKHKRKKKNK</sequence>
<dbReference type="GeneID" id="100373822"/>
<feature type="region of interest" description="Disordered" evidence="8">
    <location>
        <begin position="530"/>
        <end position="560"/>
    </location>
</feature>
<evidence type="ECO:0000256" key="1">
    <source>
        <dbReference type="ARBA" id="ARBA00022741"/>
    </source>
</evidence>
<feature type="region of interest" description="Disordered" evidence="8">
    <location>
        <begin position="1"/>
        <end position="26"/>
    </location>
</feature>
<evidence type="ECO:0000256" key="2">
    <source>
        <dbReference type="ARBA" id="ARBA00022801"/>
    </source>
</evidence>
<feature type="compositionally biased region" description="Acidic residues" evidence="8">
    <location>
        <begin position="138"/>
        <end position="153"/>
    </location>
</feature>
<feature type="compositionally biased region" description="Basic residues" evidence="8">
    <location>
        <begin position="545"/>
        <end position="560"/>
    </location>
</feature>
<feature type="compositionally biased region" description="Basic residues" evidence="8">
    <location>
        <begin position="7"/>
        <end position="21"/>
    </location>
</feature>
<evidence type="ECO:0000313" key="11">
    <source>
        <dbReference type="Proteomes" id="UP000694865"/>
    </source>
</evidence>
<evidence type="ECO:0000259" key="9">
    <source>
        <dbReference type="PROSITE" id="PS51192"/>
    </source>
</evidence>
<evidence type="ECO:0000256" key="7">
    <source>
        <dbReference type="RuleBase" id="RU365068"/>
    </source>
</evidence>
<feature type="domain" description="Helicase ATP-binding" evidence="9">
    <location>
        <begin position="193"/>
        <end position="393"/>
    </location>
</feature>
<dbReference type="InterPro" id="IPR011545">
    <property type="entry name" value="DEAD/DEAH_box_helicase_dom"/>
</dbReference>
<feature type="region of interest" description="Disordered" evidence="8">
    <location>
        <begin position="65"/>
        <end position="154"/>
    </location>
</feature>
<keyword evidence="11" id="KW-1185">Reference proteome</keyword>
<dbReference type="SMART" id="SM00487">
    <property type="entry name" value="DEXDc"/>
    <property type="match status" value="1"/>
</dbReference>
<comment type="domain">
    <text evidence="7">The Q motif is unique to and characteristic of the DEAD box family of RNA helicases and controls ATP binding and hydrolysis.</text>
</comment>
<dbReference type="Proteomes" id="UP000694865">
    <property type="component" value="Unplaced"/>
</dbReference>
<evidence type="ECO:0000313" key="12">
    <source>
        <dbReference type="RefSeq" id="XP_006819573.1"/>
    </source>
</evidence>
<evidence type="ECO:0000256" key="5">
    <source>
        <dbReference type="PROSITE-ProRule" id="PRU00552"/>
    </source>
</evidence>
<keyword evidence="7" id="KW-0694">RNA-binding</keyword>
<dbReference type="PROSITE" id="PS00039">
    <property type="entry name" value="DEAD_ATP_HELICASE"/>
    <property type="match status" value="1"/>
</dbReference>
<feature type="compositionally biased region" description="Basic and acidic residues" evidence="8">
    <location>
        <begin position="121"/>
        <end position="137"/>
    </location>
</feature>
<feature type="compositionally biased region" description="Basic and acidic residues" evidence="8">
    <location>
        <begin position="78"/>
        <end position="89"/>
    </location>
</feature>
<evidence type="ECO:0000259" key="10">
    <source>
        <dbReference type="PROSITE" id="PS51195"/>
    </source>
</evidence>
<feature type="domain" description="DEAD-box RNA helicase Q" evidence="10">
    <location>
        <begin position="161"/>
        <end position="189"/>
    </location>
</feature>
<evidence type="ECO:0000256" key="4">
    <source>
        <dbReference type="ARBA" id="ARBA00022840"/>
    </source>
</evidence>
<comment type="catalytic activity">
    <reaction evidence="7">
        <text>ATP + H2O = ADP + phosphate + H(+)</text>
        <dbReference type="Rhea" id="RHEA:13065"/>
        <dbReference type="ChEBI" id="CHEBI:15377"/>
        <dbReference type="ChEBI" id="CHEBI:15378"/>
        <dbReference type="ChEBI" id="CHEBI:30616"/>
        <dbReference type="ChEBI" id="CHEBI:43474"/>
        <dbReference type="ChEBI" id="CHEBI:456216"/>
        <dbReference type="EC" id="3.6.4.13"/>
    </reaction>
</comment>
<dbReference type="CDD" id="cd17946">
    <property type="entry name" value="DEADc_DDX24"/>
    <property type="match status" value="1"/>
</dbReference>
<evidence type="ECO:0000256" key="3">
    <source>
        <dbReference type="ARBA" id="ARBA00022806"/>
    </source>
</evidence>
<organism evidence="11 12">
    <name type="scientific">Saccoglossus kowalevskii</name>
    <name type="common">Acorn worm</name>
    <dbReference type="NCBI Taxonomy" id="10224"/>
    <lineage>
        <taxon>Eukaryota</taxon>
        <taxon>Metazoa</taxon>
        <taxon>Hemichordata</taxon>
        <taxon>Enteropneusta</taxon>
        <taxon>Harrimaniidae</taxon>
        <taxon>Saccoglossus</taxon>
    </lineage>
</organism>
<keyword evidence="2 6" id="KW-0378">Hydrolase</keyword>
<keyword evidence="1 6" id="KW-0547">Nucleotide-binding</keyword>
<dbReference type="Pfam" id="PF00270">
    <property type="entry name" value="DEAD"/>
    <property type="match status" value="1"/>
</dbReference>
<comment type="similarity">
    <text evidence="6">Belongs to the DEAD box helicase family.</text>
</comment>
<proteinExistence type="inferred from homology"/>
<dbReference type="RefSeq" id="XP_006819573.1">
    <property type="nucleotide sequence ID" value="XM_006819510.1"/>
</dbReference>
<feature type="compositionally biased region" description="Basic residues" evidence="8">
    <location>
        <begin position="109"/>
        <end position="120"/>
    </location>
</feature>
<dbReference type="InterPro" id="IPR000629">
    <property type="entry name" value="RNA-helicase_DEAD-box_CS"/>
</dbReference>
<dbReference type="InterPro" id="IPR014001">
    <property type="entry name" value="Helicase_ATP-bd"/>
</dbReference>
<comment type="function">
    <text evidence="7">RNA helicase.</text>
</comment>
<keyword evidence="3 6" id="KW-0347">Helicase</keyword>
<reference evidence="12" key="1">
    <citation type="submission" date="2025-08" db="UniProtKB">
        <authorList>
            <consortium name="RefSeq"/>
        </authorList>
    </citation>
    <scope>IDENTIFICATION</scope>
    <source>
        <tissue evidence="12">Testes</tissue>
    </source>
</reference>
<dbReference type="PANTHER" id="PTHR24031">
    <property type="entry name" value="RNA HELICASE"/>
    <property type="match status" value="1"/>
</dbReference>
<dbReference type="SUPFAM" id="SSF52540">
    <property type="entry name" value="P-loop containing nucleoside triphosphate hydrolases"/>
    <property type="match status" value="1"/>
</dbReference>